<organism evidence="1 2">
    <name type="scientific">Helicobacter pylori</name>
    <name type="common">Campylobacter pylori</name>
    <dbReference type="NCBI Taxonomy" id="210"/>
    <lineage>
        <taxon>Bacteria</taxon>
        <taxon>Pseudomonadati</taxon>
        <taxon>Campylobacterota</taxon>
        <taxon>Epsilonproteobacteria</taxon>
        <taxon>Campylobacterales</taxon>
        <taxon>Helicobacteraceae</taxon>
        <taxon>Helicobacter</taxon>
    </lineage>
</organism>
<dbReference type="AlphaFoldDB" id="A0A438ZCQ8"/>
<dbReference type="EMBL" id="RJIC01000026">
    <property type="protein sequence ID" value="RVZ61717.1"/>
    <property type="molecule type" value="Genomic_DNA"/>
</dbReference>
<accession>A0A438ZCQ8</accession>
<dbReference type="GO" id="GO:0032259">
    <property type="term" value="P:methylation"/>
    <property type="evidence" value="ECO:0007669"/>
    <property type="project" value="UniProtKB-KW"/>
</dbReference>
<comment type="caution">
    <text evidence="1">The sequence shown here is derived from an EMBL/GenBank/DDBJ whole genome shotgun (WGS) entry which is preliminary data.</text>
</comment>
<gene>
    <name evidence="1" type="ORF">EC574_08060</name>
</gene>
<dbReference type="GO" id="GO:0008168">
    <property type="term" value="F:methyltransferase activity"/>
    <property type="evidence" value="ECO:0007669"/>
    <property type="project" value="UniProtKB-KW"/>
</dbReference>
<reference evidence="1 2" key="1">
    <citation type="submission" date="2018-10" db="EMBL/GenBank/DDBJ databases">
        <title>Genetic determinants and prediction of antibiotic resistance phenotypes in Helicobacter pylori.</title>
        <authorList>
            <person name="Wagner K."/>
        </authorList>
    </citation>
    <scope>NUCLEOTIDE SEQUENCE [LARGE SCALE GENOMIC DNA]</scope>
    <source>
        <strain evidence="1 2">ZH117</strain>
    </source>
</reference>
<keyword evidence="1" id="KW-0808">Transferase</keyword>
<evidence type="ECO:0000313" key="1">
    <source>
        <dbReference type="EMBL" id="RVZ61717.1"/>
    </source>
</evidence>
<proteinExistence type="predicted"/>
<protein>
    <submittedName>
        <fullName evidence="1">DNA methylase</fullName>
    </submittedName>
</protein>
<sequence length="27" mass="3401">MDFKKCSNFEKNVHFFISQIWFYLLKS</sequence>
<evidence type="ECO:0000313" key="2">
    <source>
        <dbReference type="Proteomes" id="UP000288704"/>
    </source>
</evidence>
<feature type="non-terminal residue" evidence="1">
    <location>
        <position position="27"/>
    </location>
</feature>
<name>A0A438ZCQ8_HELPX</name>
<dbReference type="Proteomes" id="UP000288704">
    <property type="component" value="Unassembled WGS sequence"/>
</dbReference>
<keyword evidence="1" id="KW-0489">Methyltransferase</keyword>